<evidence type="ECO:0000256" key="3">
    <source>
        <dbReference type="ARBA" id="ARBA00004906"/>
    </source>
</evidence>
<feature type="region of interest" description="Disordered" evidence="8">
    <location>
        <begin position="1"/>
        <end position="47"/>
    </location>
</feature>
<feature type="region of interest" description="Disordered" evidence="8">
    <location>
        <begin position="627"/>
        <end position="654"/>
    </location>
</feature>
<dbReference type="InterPro" id="IPR035952">
    <property type="entry name" value="Rhomboid-like_sf"/>
</dbReference>
<dbReference type="Pfam" id="PF08551">
    <property type="entry name" value="DUF1751"/>
    <property type="match status" value="1"/>
</dbReference>
<feature type="domain" description="MATH" evidence="11">
    <location>
        <begin position="51"/>
        <end position="185"/>
    </location>
</feature>
<feature type="transmembrane region" description="Helical" evidence="9">
    <location>
        <begin position="501"/>
        <end position="520"/>
    </location>
</feature>
<dbReference type="GO" id="GO:0071472">
    <property type="term" value="P:cellular response to salt stress"/>
    <property type="evidence" value="ECO:0007669"/>
    <property type="project" value="UniProtKB-ARBA"/>
</dbReference>
<dbReference type="InterPro" id="IPR013861">
    <property type="entry name" value="TMEM115/Pdh1/Rbl19"/>
</dbReference>
<reference evidence="12" key="1">
    <citation type="journal article" date="2018" name="DNA Res.">
        <title>Multiple hybrid de novo genome assembly of finger millet, an orphan allotetraploid crop.</title>
        <authorList>
            <person name="Hatakeyama M."/>
            <person name="Aluri S."/>
            <person name="Balachadran M.T."/>
            <person name="Sivarajan S.R."/>
            <person name="Patrignani A."/>
            <person name="Gruter S."/>
            <person name="Poveda L."/>
            <person name="Shimizu-Inatsugi R."/>
            <person name="Baeten J."/>
            <person name="Francoijs K.J."/>
            <person name="Nataraja K.N."/>
            <person name="Reddy Y.A.N."/>
            <person name="Phadnis S."/>
            <person name="Ravikumar R.L."/>
            <person name="Schlapbach R."/>
            <person name="Sreeman S.M."/>
            <person name="Shimizu K.K."/>
        </authorList>
    </citation>
    <scope>NUCLEOTIDE SEQUENCE</scope>
</reference>
<name>A0AAV5DKE8_ELECO</name>
<dbReference type="Pfam" id="PF24570">
    <property type="entry name" value="BACK_BPM_SPOP"/>
    <property type="match status" value="1"/>
</dbReference>
<dbReference type="CDD" id="cd18280">
    <property type="entry name" value="BTB_POZ_BPM_plant"/>
    <property type="match status" value="1"/>
</dbReference>
<organism evidence="12 13">
    <name type="scientific">Eleusine coracana subsp. coracana</name>
    <dbReference type="NCBI Taxonomy" id="191504"/>
    <lineage>
        <taxon>Eukaryota</taxon>
        <taxon>Viridiplantae</taxon>
        <taxon>Streptophyta</taxon>
        <taxon>Embryophyta</taxon>
        <taxon>Tracheophyta</taxon>
        <taxon>Spermatophyta</taxon>
        <taxon>Magnoliopsida</taxon>
        <taxon>Liliopsida</taxon>
        <taxon>Poales</taxon>
        <taxon>Poaceae</taxon>
        <taxon>PACMAD clade</taxon>
        <taxon>Chloridoideae</taxon>
        <taxon>Cynodonteae</taxon>
        <taxon>Eleusininae</taxon>
        <taxon>Eleusine</taxon>
    </lineage>
</organism>
<dbReference type="InterPro" id="IPR000210">
    <property type="entry name" value="BTB/POZ_dom"/>
</dbReference>
<protein>
    <submittedName>
        <fullName evidence="12">Uncharacterized protein</fullName>
    </submittedName>
</protein>
<keyword evidence="7 9" id="KW-0472">Membrane</keyword>
<dbReference type="Gene3D" id="3.30.710.10">
    <property type="entry name" value="Potassium Channel Kv1.1, Chain A"/>
    <property type="match status" value="1"/>
</dbReference>
<evidence type="ECO:0000256" key="9">
    <source>
        <dbReference type="SAM" id="Phobius"/>
    </source>
</evidence>
<feature type="transmembrane region" description="Helical" evidence="9">
    <location>
        <begin position="443"/>
        <end position="461"/>
    </location>
</feature>
<reference evidence="12" key="2">
    <citation type="submission" date="2021-12" db="EMBL/GenBank/DDBJ databases">
        <title>Resequencing data analysis of finger millet.</title>
        <authorList>
            <person name="Hatakeyama M."/>
            <person name="Aluri S."/>
            <person name="Balachadran M.T."/>
            <person name="Sivarajan S.R."/>
            <person name="Poveda L."/>
            <person name="Shimizu-Inatsugi R."/>
            <person name="Schlapbach R."/>
            <person name="Sreeman S.M."/>
            <person name="Shimizu K.K."/>
        </authorList>
    </citation>
    <scope>NUCLEOTIDE SEQUENCE</scope>
</reference>
<feature type="transmembrane region" description="Helical" evidence="9">
    <location>
        <begin position="399"/>
        <end position="423"/>
    </location>
</feature>
<dbReference type="Proteomes" id="UP001054889">
    <property type="component" value="Unassembled WGS sequence"/>
</dbReference>
<dbReference type="CDD" id="cd00121">
    <property type="entry name" value="MATH"/>
    <property type="match status" value="1"/>
</dbReference>
<keyword evidence="6 9" id="KW-1133">Transmembrane helix</keyword>
<evidence type="ECO:0000256" key="1">
    <source>
        <dbReference type="ARBA" id="ARBA00002668"/>
    </source>
</evidence>
<dbReference type="SMART" id="SM01160">
    <property type="entry name" value="DUF1751"/>
    <property type="match status" value="1"/>
</dbReference>
<dbReference type="EMBL" id="BQKI01000018">
    <property type="protein sequence ID" value="GJN10822.1"/>
    <property type="molecule type" value="Genomic_DNA"/>
</dbReference>
<feature type="compositionally biased region" description="Low complexity" evidence="8">
    <location>
        <begin position="8"/>
        <end position="45"/>
    </location>
</feature>
<dbReference type="Pfam" id="PF00651">
    <property type="entry name" value="BTB"/>
    <property type="match status" value="1"/>
</dbReference>
<dbReference type="InterPro" id="IPR002083">
    <property type="entry name" value="MATH/TRAF_dom"/>
</dbReference>
<dbReference type="PROSITE" id="PS50097">
    <property type="entry name" value="BTB"/>
    <property type="match status" value="1"/>
</dbReference>
<dbReference type="PROSITE" id="PS50144">
    <property type="entry name" value="MATH"/>
    <property type="match status" value="1"/>
</dbReference>
<feature type="transmembrane region" description="Helical" evidence="9">
    <location>
        <begin position="540"/>
        <end position="556"/>
    </location>
</feature>
<dbReference type="SMART" id="SM00225">
    <property type="entry name" value="BTB"/>
    <property type="match status" value="1"/>
</dbReference>
<comment type="pathway">
    <text evidence="3">Protein modification; protein ubiquitination.</text>
</comment>
<dbReference type="GO" id="GO:0006890">
    <property type="term" value="P:retrograde vesicle-mediated transport, Golgi to endoplasmic reticulum"/>
    <property type="evidence" value="ECO:0007669"/>
    <property type="project" value="InterPro"/>
</dbReference>
<evidence type="ECO:0000313" key="12">
    <source>
        <dbReference type="EMBL" id="GJN10822.1"/>
    </source>
</evidence>
<dbReference type="FunFam" id="3.30.710.10:FF:000136">
    <property type="entry name" value="BTB-POZ and math domain 1"/>
    <property type="match status" value="1"/>
</dbReference>
<sequence>MGAGRVCRGGPSSASPAGAAAGRSFPPLAASSSTSSPPSETASTSVTKTVNGSHHFKIAGYSLSKGIGVGKYIASESFSVGGFEWAIYFYPDGKSPEDGAAYVSLFIALASEGTDVRALFELTLVDQSGKGQDKVHTHFGRSLEGGPYTLKYRGSMWGYKRFFKRSALETSDYLKDDCLLVNCTVGVVQSHTEGPKIYTIPVPPSNMAQHTGQLLTSGKRTDIKFEVDGELFPAHKVVLSARSPVFRAQLFGPMKDKNMTCIKIEDMEAPVFKALLHFMYWDELPDIEELTGVNTTWVSTLMAQHLLAAADRYALERLKLLCELKLCEDVAINTVANTLALAEQHHCYQLKTVCLKFVALPENLKACDHKCTHRRHGKNLTGTKGGSFFRGYTKLCKGLAVVLLLVHLLVQLFPSALAYLALIPSRTIPFAWNLITAGYVEQTIPGVIISIIGLLLFGKLLEPLWGSKELSKFIFIVNSSTSACVFITAIALYYITQQESYLYTPLSGFYGVLSGLLVGLKQLLPDHELNLLVLKIKAKWIPSLVALISVAVSFFVKELVSYLPLLLFGIYMSWIYLRYFQKRLETGLKGDPSEEFSFSSFFPEFLRPVLDPIASIFHRLLCGRSERSDSRGQASDTSPLPGSDSIEANRRRERGQRALEQRLAEKLAAVRSSEGTSVDAADKV</sequence>
<evidence type="ECO:0000259" key="11">
    <source>
        <dbReference type="PROSITE" id="PS50144"/>
    </source>
</evidence>
<accession>A0AAV5DKE8</accession>
<evidence type="ECO:0000256" key="5">
    <source>
        <dbReference type="ARBA" id="ARBA00022692"/>
    </source>
</evidence>
<dbReference type="PANTHER" id="PTHR13377:SF12">
    <property type="entry name" value="OS07G0655400 PROTEIN"/>
    <property type="match status" value="1"/>
</dbReference>
<dbReference type="GO" id="GO:0005794">
    <property type="term" value="C:Golgi apparatus"/>
    <property type="evidence" value="ECO:0007669"/>
    <property type="project" value="TreeGrafter"/>
</dbReference>
<dbReference type="InterPro" id="IPR008974">
    <property type="entry name" value="TRAF-like"/>
</dbReference>
<dbReference type="Gene3D" id="1.20.1540.10">
    <property type="entry name" value="Rhomboid-like"/>
    <property type="match status" value="1"/>
</dbReference>
<dbReference type="Pfam" id="PF22486">
    <property type="entry name" value="MATH_2"/>
    <property type="match status" value="1"/>
</dbReference>
<proteinExistence type="inferred from homology"/>
<feature type="domain" description="BTB" evidence="10">
    <location>
        <begin position="221"/>
        <end position="288"/>
    </location>
</feature>
<gene>
    <name evidence="12" type="primary">ga28951</name>
    <name evidence="12" type="ORF">PR202_ga28951</name>
</gene>
<dbReference type="GO" id="GO:0016020">
    <property type="term" value="C:membrane"/>
    <property type="evidence" value="ECO:0007669"/>
    <property type="project" value="UniProtKB-SubCell"/>
</dbReference>
<evidence type="ECO:0000259" key="10">
    <source>
        <dbReference type="PROSITE" id="PS50097"/>
    </source>
</evidence>
<feature type="transmembrane region" description="Helical" evidence="9">
    <location>
        <begin position="473"/>
        <end position="495"/>
    </location>
</feature>
<dbReference type="InterPro" id="IPR011333">
    <property type="entry name" value="SKP1/BTB/POZ_sf"/>
</dbReference>
<keyword evidence="13" id="KW-1185">Reference proteome</keyword>
<evidence type="ECO:0000256" key="4">
    <source>
        <dbReference type="ARBA" id="ARBA00010846"/>
    </source>
</evidence>
<evidence type="ECO:0000256" key="8">
    <source>
        <dbReference type="SAM" id="MobiDB-lite"/>
    </source>
</evidence>
<comment type="caution">
    <text evidence="12">The sequence shown here is derived from an EMBL/GenBank/DDBJ whole genome shotgun (WGS) entry which is preliminary data.</text>
</comment>
<evidence type="ECO:0000256" key="2">
    <source>
        <dbReference type="ARBA" id="ARBA00004141"/>
    </source>
</evidence>
<dbReference type="PANTHER" id="PTHR13377">
    <property type="entry name" value="PLACENTAL PROTEIN 6"/>
    <property type="match status" value="1"/>
</dbReference>
<dbReference type="AlphaFoldDB" id="A0AAV5DKE8"/>
<dbReference type="InterPro" id="IPR056423">
    <property type="entry name" value="BACK_BPM_SPOP"/>
</dbReference>
<keyword evidence="5 9" id="KW-0812">Transmembrane</keyword>
<dbReference type="FunFam" id="1.20.1540.10:FF:000004">
    <property type="entry name" value="Transmembrane protein 115"/>
    <property type="match status" value="1"/>
</dbReference>
<evidence type="ECO:0000313" key="13">
    <source>
        <dbReference type="Proteomes" id="UP001054889"/>
    </source>
</evidence>
<comment type="subcellular location">
    <subcellularLocation>
        <location evidence="2">Membrane</location>
        <topology evidence="2">Multi-pass membrane protein</topology>
    </subcellularLocation>
</comment>
<dbReference type="SMART" id="SM00061">
    <property type="entry name" value="MATH"/>
    <property type="match status" value="1"/>
</dbReference>
<evidence type="ECO:0000256" key="6">
    <source>
        <dbReference type="ARBA" id="ARBA00022989"/>
    </source>
</evidence>
<comment type="similarity">
    <text evidence="4">Belongs to the Tdpoz family.</text>
</comment>
<dbReference type="SUPFAM" id="SSF54695">
    <property type="entry name" value="POZ domain"/>
    <property type="match status" value="1"/>
</dbReference>
<dbReference type="Gene3D" id="2.60.210.10">
    <property type="entry name" value="Apoptosis, Tumor Necrosis Factor Receptor Associated Protein 2, Chain A"/>
    <property type="match status" value="1"/>
</dbReference>
<dbReference type="SUPFAM" id="SSF49599">
    <property type="entry name" value="TRAF domain-like"/>
    <property type="match status" value="1"/>
</dbReference>
<feature type="compositionally biased region" description="Polar residues" evidence="8">
    <location>
        <begin position="631"/>
        <end position="640"/>
    </location>
</feature>
<comment type="function">
    <text evidence="1">May act as a substrate-specific adapter of an E3 ubiquitin-protein ligase complex (CUL3-RBX1-BTB) which mediates the ubiquitination and subsequent proteasomal degradation of target proteins.</text>
</comment>
<dbReference type="SUPFAM" id="SSF144091">
    <property type="entry name" value="Rhomboid-like"/>
    <property type="match status" value="1"/>
</dbReference>
<evidence type="ECO:0000256" key="7">
    <source>
        <dbReference type="ARBA" id="ARBA00023136"/>
    </source>
</evidence>